<protein>
    <recommendedName>
        <fullName evidence="1">Putative restriction endonuclease domain-containing protein</fullName>
    </recommendedName>
</protein>
<dbReference type="CDD" id="cd06260">
    <property type="entry name" value="DUF820-like"/>
    <property type="match status" value="1"/>
</dbReference>
<evidence type="ECO:0000313" key="2">
    <source>
        <dbReference type="EMBL" id="CCH03372.1"/>
    </source>
</evidence>
<dbReference type="InterPro" id="IPR008538">
    <property type="entry name" value="Uma2"/>
</dbReference>
<dbReference type="STRING" id="1166018.FAES_5373"/>
<dbReference type="SUPFAM" id="SSF52980">
    <property type="entry name" value="Restriction endonuclease-like"/>
    <property type="match status" value="1"/>
</dbReference>
<dbReference type="InterPro" id="IPR011335">
    <property type="entry name" value="Restrct_endonuc-II-like"/>
</dbReference>
<dbReference type="eggNOG" id="COG4636">
    <property type="taxonomic scope" value="Bacteria"/>
</dbReference>
<keyword evidence="3" id="KW-1185">Reference proteome</keyword>
<dbReference type="Pfam" id="PF05685">
    <property type="entry name" value="Uma2"/>
    <property type="match status" value="1"/>
</dbReference>
<dbReference type="InterPro" id="IPR012296">
    <property type="entry name" value="Nuclease_put_TT1808"/>
</dbReference>
<dbReference type="AlphaFoldDB" id="I0KGW9"/>
<name>I0KGW9_9BACT</name>
<dbReference type="PANTHER" id="PTHR34107:SF1">
    <property type="entry name" value="SLL0198 PROTEIN"/>
    <property type="match status" value="1"/>
</dbReference>
<evidence type="ECO:0000259" key="1">
    <source>
        <dbReference type="Pfam" id="PF05685"/>
    </source>
</evidence>
<dbReference type="HOGENOM" id="CLU_076312_3_2_10"/>
<sequence>MLWQQKVVYLTTNPIVGSTTSQRMVASAQPTEQSGIDLPQSLQTVDEFEAWQRLFVKEGSYEFVRGRVIPKPAMKQDEVFITDFLLRLFTKTNAYAQGDSLLPETDSYVDGVRKRIPDITYLTAEQKQAIRRGERVSTLFAIELLSESESFEDVTDKIQDYFDAGAQLVWYIAPRQKRVYAYTSATESVVYKADATLSAAPLLPDFQFTLTNLFA</sequence>
<evidence type="ECO:0000313" key="3">
    <source>
        <dbReference type="Proteomes" id="UP000011058"/>
    </source>
</evidence>
<organism evidence="2 3">
    <name type="scientific">Fibrella aestuarina BUZ 2</name>
    <dbReference type="NCBI Taxonomy" id="1166018"/>
    <lineage>
        <taxon>Bacteria</taxon>
        <taxon>Pseudomonadati</taxon>
        <taxon>Bacteroidota</taxon>
        <taxon>Cytophagia</taxon>
        <taxon>Cytophagales</taxon>
        <taxon>Spirosomataceae</taxon>
        <taxon>Fibrella</taxon>
    </lineage>
</organism>
<feature type="domain" description="Putative restriction endonuclease" evidence="1">
    <location>
        <begin position="46"/>
        <end position="210"/>
    </location>
</feature>
<proteinExistence type="predicted"/>
<dbReference type="Gene3D" id="3.90.1570.10">
    <property type="entry name" value="tt1808, chain A"/>
    <property type="match status" value="1"/>
</dbReference>
<dbReference type="Proteomes" id="UP000011058">
    <property type="component" value="Chromosome"/>
</dbReference>
<dbReference type="EMBL" id="HE796683">
    <property type="protein sequence ID" value="CCH03372.1"/>
    <property type="molecule type" value="Genomic_DNA"/>
</dbReference>
<accession>I0KGW9</accession>
<reference evidence="2 3" key="1">
    <citation type="journal article" date="2012" name="J. Bacteriol.">
        <title>Genome Sequence of Fibrella aestuarina BUZ 2T, a Filamentous Marine Bacterium.</title>
        <authorList>
            <person name="Filippini M."/>
            <person name="Qi W."/>
            <person name="Blom J."/>
            <person name="Goesmann A."/>
            <person name="Smits T.H."/>
            <person name="Bagheri H.C."/>
        </authorList>
    </citation>
    <scope>NUCLEOTIDE SEQUENCE [LARGE SCALE GENOMIC DNA]</scope>
    <source>
        <strain evidence="3">BUZ 2T</strain>
    </source>
</reference>
<dbReference type="KEGG" id="fae:FAES_5373"/>
<gene>
    <name evidence="2" type="ORF">FAES_5373</name>
</gene>
<dbReference type="PATRIC" id="fig|1166018.3.peg.2349"/>
<dbReference type="PANTHER" id="PTHR34107">
    <property type="entry name" value="SLL0198 PROTEIN-RELATED"/>
    <property type="match status" value="1"/>
</dbReference>